<feature type="modified residue" description="4-aspartylphosphate" evidence="9">
    <location>
        <position position="623"/>
    </location>
</feature>
<dbReference type="SMART" id="SM00086">
    <property type="entry name" value="PAC"/>
    <property type="match status" value="1"/>
</dbReference>
<dbReference type="Pfam" id="PF02518">
    <property type="entry name" value="HATPase_c"/>
    <property type="match status" value="1"/>
</dbReference>
<dbReference type="SMART" id="SM00388">
    <property type="entry name" value="HisKA"/>
    <property type="match status" value="1"/>
</dbReference>
<dbReference type="InterPro" id="IPR003594">
    <property type="entry name" value="HATPase_dom"/>
</dbReference>
<evidence type="ECO:0000256" key="3">
    <source>
        <dbReference type="ARBA" id="ARBA00022553"/>
    </source>
</evidence>
<comment type="catalytic activity">
    <reaction evidence="1">
        <text>ATP + protein L-histidine = ADP + protein N-phospho-L-histidine.</text>
        <dbReference type="EC" id="2.7.13.3"/>
    </reaction>
</comment>
<dbReference type="SMART" id="SM00448">
    <property type="entry name" value="REC"/>
    <property type="match status" value="1"/>
</dbReference>
<dbReference type="RefSeq" id="WP_265423432.1">
    <property type="nucleotide sequence ID" value="NZ_JAPFPW010000001.1"/>
</dbReference>
<dbReference type="SUPFAM" id="SSF55785">
    <property type="entry name" value="PYP-like sensor domain (PAS domain)"/>
    <property type="match status" value="1"/>
</dbReference>
<feature type="domain" description="Response regulatory" evidence="11">
    <location>
        <begin position="572"/>
        <end position="688"/>
    </location>
</feature>
<accession>A0ABT3N540</accession>
<dbReference type="SMART" id="SM00387">
    <property type="entry name" value="HATPase_c"/>
    <property type="match status" value="1"/>
</dbReference>
<evidence type="ECO:0000256" key="9">
    <source>
        <dbReference type="PROSITE-ProRule" id="PRU00169"/>
    </source>
</evidence>
<dbReference type="Gene3D" id="3.40.50.2300">
    <property type="match status" value="1"/>
</dbReference>
<evidence type="ECO:0000259" key="11">
    <source>
        <dbReference type="PROSITE" id="PS50110"/>
    </source>
</evidence>
<keyword evidence="4" id="KW-0808">Transferase</keyword>
<keyword evidence="15" id="KW-1185">Reference proteome</keyword>
<keyword evidence="5" id="KW-0547">Nucleotide-binding</keyword>
<keyword evidence="7" id="KW-0067">ATP-binding</keyword>
<dbReference type="PROSITE" id="PS50109">
    <property type="entry name" value="HIS_KIN"/>
    <property type="match status" value="1"/>
</dbReference>
<dbReference type="PANTHER" id="PTHR43065:SF46">
    <property type="entry name" value="C4-DICARBOXYLATE TRANSPORT SENSOR PROTEIN DCTB"/>
    <property type="match status" value="1"/>
</dbReference>
<dbReference type="InterPro" id="IPR036097">
    <property type="entry name" value="HisK_dim/P_sf"/>
</dbReference>
<evidence type="ECO:0000259" key="10">
    <source>
        <dbReference type="PROSITE" id="PS50109"/>
    </source>
</evidence>
<keyword evidence="8" id="KW-0902">Two-component regulatory system</keyword>
<dbReference type="PROSITE" id="PS50112">
    <property type="entry name" value="PAS"/>
    <property type="match status" value="1"/>
</dbReference>
<evidence type="ECO:0000256" key="5">
    <source>
        <dbReference type="ARBA" id="ARBA00022741"/>
    </source>
</evidence>
<evidence type="ECO:0000256" key="6">
    <source>
        <dbReference type="ARBA" id="ARBA00022777"/>
    </source>
</evidence>
<dbReference type="SMART" id="SM00091">
    <property type="entry name" value="PAS"/>
    <property type="match status" value="1"/>
</dbReference>
<dbReference type="InterPro" id="IPR001789">
    <property type="entry name" value="Sig_transdc_resp-reg_receiver"/>
</dbReference>
<dbReference type="Proteomes" id="UP001209681">
    <property type="component" value="Unassembled WGS sequence"/>
</dbReference>
<sequence>MPAEGGLDDKKVSESGGTGFWRVFSVCALDLLSGRGPDLARALERLQMFTGSCGVSLWQVADSLEKGVVIQYLSGARRDGGPVEFAFPPAMNTDFMADMEKKCFCGHELPAVFCEAIGRAQDYYICLPLREGEFIRGDVSGFLVFSFERKSHGGMLAPVLLDLSRLFSLYVDRRSAFLSLEAGEQKYMDILESIEEGFFEIDLAGNLTLFNDAICRIAECSREELVGMNNREYTTPETAASMYRVFNTLYRTGRPVRIRDYEVILRDGRKKMIEISATLIRNGEGRAVGFRGLLRDVTEKARALEERRQLSLQLQQVQRMEAIGTLAGGIAHDFNNLLMGIQGNVSLMRSGKPESSVFFENLRNIEHCVDSGADLTRQLLGFARGGKYRMESLNVNYLIQSTATMFGRTRRQIRMQFLLADDLWAVAADEVQMEQVLLNLYVNAGQAMPSGGSLILATRNTYLDRETAGLLGLNAGSFVLVSVKDTGVGMDAATRQRIFEPFFTTREMGRGTGLGLASAFGIVKGHGGGIHVESHPGRGACFYLYLPALRDGRVEPKEEKRTLEQHCGIRGRILLVDDEEMVLLVTREMIAGMGCEVKAVASGTEALEYFAREGHVLDLVILDMIMPDISGRETYEAMKKICPHVKVLVSSGYSRDDQVEGMLASGCMDFIQKPYSMEVLQQALVKILCAGRDQQVCSPP</sequence>
<evidence type="ECO:0000313" key="14">
    <source>
        <dbReference type="EMBL" id="MCW7752565.1"/>
    </source>
</evidence>
<keyword evidence="3 9" id="KW-0597">Phosphoprotein</keyword>
<dbReference type="InterPro" id="IPR001610">
    <property type="entry name" value="PAC"/>
</dbReference>
<dbReference type="InterPro" id="IPR036890">
    <property type="entry name" value="HATPase_C_sf"/>
</dbReference>
<dbReference type="PROSITE" id="PS50113">
    <property type="entry name" value="PAC"/>
    <property type="match status" value="1"/>
</dbReference>
<evidence type="ECO:0000256" key="8">
    <source>
        <dbReference type="ARBA" id="ARBA00023012"/>
    </source>
</evidence>
<feature type="domain" description="PAS" evidence="12">
    <location>
        <begin position="183"/>
        <end position="253"/>
    </location>
</feature>
<dbReference type="NCBIfam" id="TIGR00229">
    <property type="entry name" value="sensory_box"/>
    <property type="match status" value="1"/>
</dbReference>
<evidence type="ECO:0000256" key="7">
    <source>
        <dbReference type="ARBA" id="ARBA00022840"/>
    </source>
</evidence>
<gene>
    <name evidence="14" type="ORF">OOT00_01040</name>
</gene>
<dbReference type="InterPro" id="IPR011006">
    <property type="entry name" value="CheY-like_superfamily"/>
</dbReference>
<evidence type="ECO:0000259" key="12">
    <source>
        <dbReference type="PROSITE" id="PS50112"/>
    </source>
</evidence>
<evidence type="ECO:0000256" key="4">
    <source>
        <dbReference type="ARBA" id="ARBA00022679"/>
    </source>
</evidence>
<evidence type="ECO:0000256" key="2">
    <source>
        <dbReference type="ARBA" id="ARBA00012438"/>
    </source>
</evidence>
<dbReference type="PANTHER" id="PTHR43065">
    <property type="entry name" value="SENSOR HISTIDINE KINASE"/>
    <property type="match status" value="1"/>
</dbReference>
<dbReference type="Pfam" id="PF00989">
    <property type="entry name" value="PAS"/>
    <property type="match status" value="1"/>
</dbReference>
<dbReference type="Pfam" id="PF00072">
    <property type="entry name" value="Response_reg"/>
    <property type="match status" value="1"/>
</dbReference>
<dbReference type="SUPFAM" id="SSF47384">
    <property type="entry name" value="Homodimeric domain of signal transducing histidine kinase"/>
    <property type="match status" value="1"/>
</dbReference>
<feature type="domain" description="Histidine kinase" evidence="10">
    <location>
        <begin position="329"/>
        <end position="550"/>
    </location>
</feature>
<dbReference type="InterPro" id="IPR004358">
    <property type="entry name" value="Sig_transdc_His_kin-like_C"/>
</dbReference>
<protein>
    <recommendedName>
        <fullName evidence="2">histidine kinase</fullName>
        <ecNumber evidence="2">2.7.13.3</ecNumber>
    </recommendedName>
</protein>
<dbReference type="InterPro" id="IPR003661">
    <property type="entry name" value="HisK_dim/P_dom"/>
</dbReference>
<keyword evidence="6" id="KW-0418">Kinase</keyword>
<comment type="caution">
    <text evidence="14">The sequence shown here is derived from an EMBL/GenBank/DDBJ whole genome shotgun (WGS) entry which is preliminary data.</text>
</comment>
<evidence type="ECO:0000256" key="1">
    <source>
        <dbReference type="ARBA" id="ARBA00000085"/>
    </source>
</evidence>
<feature type="domain" description="PAC" evidence="13">
    <location>
        <begin position="257"/>
        <end position="309"/>
    </location>
</feature>
<dbReference type="Gene3D" id="1.10.287.130">
    <property type="match status" value="1"/>
</dbReference>
<dbReference type="InterPro" id="IPR000014">
    <property type="entry name" value="PAS"/>
</dbReference>
<dbReference type="EMBL" id="JAPFPW010000001">
    <property type="protein sequence ID" value="MCW7752565.1"/>
    <property type="molecule type" value="Genomic_DNA"/>
</dbReference>
<dbReference type="SUPFAM" id="SSF52172">
    <property type="entry name" value="CheY-like"/>
    <property type="match status" value="1"/>
</dbReference>
<evidence type="ECO:0000313" key="15">
    <source>
        <dbReference type="Proteomes" id="UP001209681"/>
    </source>
</evidence>
<dbReference type="CDD" id="cd00082">
    <property type="entry name" value="HisKA"/>
    <property type="match status" value="1"/>
</dbReference>
<dbReference type="InterPro" id="IPR013767">
    <property type="entry name" value="PAS_fold"/>
</dbReference>
<dbReference type="CDD" id="cd00156">
    <property type="entry name" value="REC"/>
    <property type="match status" value="1"/>
</dbReference>
<evidence type="ECO:0000259" key="13">
    <source>
        <dbReference type="PROSITE" id="PS50113"/>
    </source>
</evidence>
<dbReference type="EC" id="2.7.13.3" evidence="2"/>
<proteinExistence type="predicted"/>
<dbReference type="InterPro" id="IPR005467">
    <property type="entry name" value="His_kinase_dom"/>
</dbReference>
<dbReference type="PRINTS" id="PR00344">
    <property type="entry name" value="BCTRLSENSOR"/>
</dbReference>
<reference evidence="14 15" key="1">
    <citation type="submission" date="2022-11" db="EMBL/GenBank/DDBJ databases">
        <title>Desulfobotulus tamanensis H1 sp. nov. - anaerobic, alkaliphilic, sulphate reducing bacterium isolated from terrestrial mud volcano.</title>
        <authorList>
            <person name="Frolova A."/>
            <person name="Merkel A.Y."/>
            <person name="Slobodkin A.I."/>
        </authorList>
    </citation>
    <scope>NUCLEOTIDE SEQUENCE [LARGE SCALE GENOMIC DNA]</scope>
    <source>
        <strain evidence="14 15">H1</strain>
    </source>
</reference>
<dbReference type="CDD" id="cd00130">
    <property type="entry name" value="PAS"/>
    <property type="match status" value="1"/>
</dbReference>
<organism evidence="14 15">
    <name type="scientific">Desulfobotulus pelophilus</name>
    <dbReference type="NCBI Taxonomy" id="2823377"/>
    <lineage>
        <taxon>Bacteria</taxon>
        <taxon>Pseudomonadati</taxon>
        <taxon>Thermodesulfobacteriota</taxon>
        <taxon>Desulfobacteria</taxon>
        <taxon>Desulfobacterales</taxon>
        <taxon>Desulfobacteraceae</taxon>
        <taxon>Desulfobotulus</taxon>
    </lineage>
</organism>
<dbReference type="SUPFAM" id="SSF55874">
    <property type="entry name" value="ATPase domain of HSP90 chaperone/DNA topoisomerase II/histidine kinase"/>
    <property type="match status" value="1"/>
</dbReference>
<name>A0ABT3N540_9BACT</name>
<dbReference type="PROSITE" id="PS50110">
    <property type="entry name" value="RESPONSE_REGULATORY"/>
    <property type="match status" value="1"/>
</dbReference>
<dbReference type="InterPro" id="IPR035965">
    <property type="entry name" value="PAS-like_dom_sf"/>
</dbReference>
<dbReference type="Gene3D" id="3.30.450.20">
    <property type="entry name" value="PAS domain"/>
    <property type="match status" value="1"/>
</dbReference>
<dbReference type="Gene3D" id="3.30.565.10">
    <property type="entry name" value="Histidine kinase-like ATPase, C-terminal domain"/>
    <property type="match status" value="1"/>
</dbReference>
<dbReference type="Pfam" id="PF00512">
    <property type="entry name" value="HisKA"/>
    <property type="match status" value="1"/>
</dbReference>
<dbReference type="InterPro" id="IPR000700">
    <property type="entry name" value="PAS-assoc_C"/>
</dbReference>